<proteinExistence type="inferred from homology"/>
<accession>A0ABQ2NJH0</accession>
<sequence>MNIQQLEYLIAVDKYKHFGKAAQACFITQPTLSAMIQKFEDEMEVKIFDRTTHPIRTTDIGAQIIEQARVVVDSVMELKNKASILNNVLAGKINLGIIPTVSSFILPVEIFEFLSNNPKIELNVKEMTTENVIKALKSGELDAGIISTPYAEADEFFADFLFNEELMVYSAQKIAKDNDDEFIMPSDVDVNKVWLLEEGNCLRTQFENICHLKENSLKPKNLDFMASNINTLIHMVDKIGGLTVLPELAVSQLSDDQKDKIHHFKKPFPYREISLIYYKPTYKQKILDELVGSIRKSMANKLNYNEQPQDFVMISPQ</sequence>
<reference evidence="8" key="1">
    <citation type="journal article" date="2019" name="Int. J. Syst. Evol. Microbiol.">
        <title>The Global Catalogue of Microorganisms (GCM) 10K type strain sequencing project: providing services to taxonomists for standard genome sequencing and annotation.</title>
        <authorList>
            <consortium name="The Broad Institute Genomics Platform"/>
            <consortium name="The Broad Institute Genome Sequencing Center for Infectious Disease"/>
            <person name="Wu L."/>
            <person name="Ma J."/>
        </authorList>
    </citation>
    <scope>NUCLEOTIDE SEQUENCE [LARGE SCALE GENOMIC DNA]</scope>
    <source>
        <strain evidence="8">CGMCC 1.7656</strain>
    </source>
</reference>
<dbReference type="Gene3D" id="1.10.10.10">
    <property type="entry name" value="Winged helix-like DNA-binding domain superfamily/Winged helix DNA-binding domain"/>
    <property type="match status" value="1"/>
</dbReference>
<dbReference type="Gene3D" id="3.40.190.10">
    <property type="entry name" value="Periplasmic binding protein-like II"/>
    <property type="match status" value="2"/>
</dbReference>
<name>A0ABQ2NJH0_9FLAO</name>
<keyword evidence="2" id="KW-0805">Transcription regulation</keyword>
<evidence type="ECO:0000313" key="7">
    <source>
        <dbReference type="EMBL" id="GGP04072.1"/>
    </source>
</evidence>
<comment type="caution">
    <text evidence="7">The sequence shown here is derived from an EMBL/GenBank/DDBJ whole genome shotgun (WGS) entry which is preliminary data.</text>
</comment>
<dbReference type="Pfam" id="PF00126">
    <property type="entry name" value="HTH_1"/>
    <property type="match status" value="1"/>
</dbReference>
<dbReference type="RefSeq" id="WP_188617446.1">
    <property type="nucleotide sequence ID" value="NZ_BMLV01000002.1"/>
</dbReference>
<evidence type="ECO:0000256" key="2">
    <source>
        <dbReference type="ARBA" id="ARBA00023015"/>
    </source>
</evidence>
<dbReference type="PANTHER" id="PTHR30346">
    <property type="entry name" value="TRANSCRIPTIONAL DUAL REGULATOR HCAR-RELATED"/>
    <property type="match status" value="1"/>
</dbReference>
<evidence type="ECO:0000256" key="5">
    <source>
        <dbReference type="ARBA" id="ARBA00023163"/>
    </source>
</evidence>
<dbReference type="CDD" id="cd08411">
    <property type="entry name" value="PBP2_OxyR"/>
    <property type="match status" value="1"/>
</dbReference>
<evidence type="ECO:0000256" key="1">
    <source>
        <dbReference type="ARBA" id="ARBA00009437"/>
    </source>
</evidence>
<keyword evidence="5" id="KW-0804">Transcription</keyword>
<evidence type="ECO:0000259" key="6">
    <source>
        <dbReference type="PROSITE" id="PS50931"/>
    </source>
</evidence>
<evidence type="ECO:0000313" key="8">
    <source>
        <dbReference type="Proteomes" id="UP000620064"/>
    </source>
</evidence>
<dbReference type="InterPro" id="IPR005119">
    <property type="entry name" value="LysR_subst-bd"/>
</dbReference>
<dbReference type="SUPFAM" id="SSF53850">
    <property type="entry name" value="Periplasmic binding protein-like II"/>
    <property type="match status" value="1"/>
</dbReference>
<evidence type="ECO:0000256" key="4">
    <source>
        <dbReference type="ARBA" id="ARBA00023159"/>
    </source>
</evidence>
<keyword evidence="8" id="KW-1185">Reference proteome</keyword>
<keyword evidence="3" id="KW-0238">DNA-binding</keyword>
<dbReference type="InterPro" id="IPR000847">
    <property type="entry name" value="LysR_HTH_N"/>
</dbReference>
<dbReference type="EMBL" id="BMLV01000002">
    <property type="protein sequence ID" value="GGP04072.1"/>
    <property type="molecule type" value="Genomic_DNA"/>
</dbReference>
<dbReference type="PROSITE" id="PS50931">
    <property type="entry name" value="HTH_LYSR"/>
    <property type="match status" value="1"/>
</dbReference>
<gene>
    <name evidence="7" type="ORF">GCM10010992_14920</name>
</gene>
<dbReference type="InterPro" id="IPR036390">
    <property type="entry name" value="WH_DNA-bd_sf"/>
</dbReference>
<protein>
    <submittedName>
        <fullName evidence="7">Transcriptional regulator</fullName>
    </submittedName>
</protein>
<evidence type="ECO:0000256" key="3">
    <source>
        <dbReference type="ARBA" id="ARBA00023125"/>
    </source>
</evidence>
<keyword evidence="4" id="KW-0010">Activator</keyword>
<dbReference type="Pfam" id="PF03466">
    <property type="entry name" value="LysR_substrate"/>
    <property type="match status" value="1"/>
</dbReference>
<dbReference type="PANTHER" id="PTHR30346:SF26">
    <property type="entry name" value="HYDROGEN PEROXIDE-INDUCIBLE GENES ACTIVATOR"/>
    <property type="match status" value="1"/>
</dbReference>
<dbReference type="InterPro" id="IPR036388">
    <property type="entry name" value="WH-like_DNA-bd_sf"/>
</dbReference>
<dbReference type="SUPFAM" id="SSF46785">
    <property type="entry name" value="Winged helix' DNA-binding domain"/>
    <property type="match status" value="1"/>
</dbReference>
<dbReference type="Proteomes" id="UP000620064">
    <property type="component" value="Unassembled WGS sequence"/>
</dbReference>
<organism evidence="7 8">
    <name type="scientific">Cloacibacterium rupense</name>
    <dbReference type="NCBI Taxonomy" id="517423"/>
    <lineage>
        <taxon>Bacteria</taxon>
        <taxon>Pseudomonadati</taxon>
        <taxon>Bacteroidota</taxon>
        <taxon>Flavobacteriia</taxon>
        <taxon>Flavobacteriales</taxon>
        <taxon>Weeksellaceae</taxon>
    </lineage>
</organism>
<comment type="similarity">
    <text evidence="1">Belongs to the LysR transcriptional regulatory family.</text>
</comment>
<feature type="domain" description="HTH lysR-type" evidence="6">
    <location>
        <begin position="1"/>
        <end position="58"/>
    </location>
</feature>